<keyword evidence="3 7" id="KW-0479">Metal-binding</keyword>
<sequence length="75" mass="7980">MPLKVKVDWNLCIADGVCYALCPQVFEAGPDGKSQIVKEFRGSDVTEGVVPDELADCVEQGRTACPVGAILVEKA</sequence>
<evidence type="ECO:0000313" key="10">
    <source>
        <dbReference type="Proteomes" id="UP000244093"/>
    </source>
</evidence>
<dbReference type="PANTHER" id="PTHR36923">
    <property type="entry name" value="FERREDOXIN"/>
    <property type="match status" value="1"/>
</dbReference>
<dbReference type="AlphaFoldDB" id="A0A2R7Y6T7"/>
<evidence type="ECO:0000256" key="5">
    <source>
        <dbReference type="ARBA" id="ARBA00023004"/>
    </source>
</evidence>
<dbReference type="Gene3D" id="3.30.70.20">
    <property type="match status" value="1"/>
</dbReference>
<evidence type="ECO:0000313" key="9">
    <source>
        <dbReference type="EMBL" id="PUA33241.1"/>
    </source>
</evidence>
<evidence type="ECO:0000256" key="1">
    <source>
        <dbReference type="ARBA" id="ARBA00001966"/>
    </source>
</evidence>
<dbReference type="PROSITE" id="PS51379">
    <property type="entry name" value="4FE4S_FER_2"/>
    <property type="match status" value="1"/>
</dbReference>
<evidence type="ECO:0000256" key="2">
    <source>
        <dbReference type="ARBA" id="ARBA00022448"/>
    </source>
</evidence>
<dbReference type="PRINTS" id="PR00352">
    <property type="entry name" value="3FE4SFRDOXIN"/>
</dbReference>
<comment type="cofactor">
    <cofactor evidence="1">
        <name>[4Fe-4S] cluster</name>
        <dbReference type="ChEBI" id="CHEBI:49883"/>
    </cofactor>
</comment>
<keyword evidence="2 7" id="KW-0813">Transport</keyword>
<dbReference type="Pfam" id="PF13459">
    <property type="entry name" value="Fer4_15"/>
    <property type="match status" value="1"/>
</dbReference>
<organism evidence="9 10">
    <name type="scientific">Zestosphaera tikiterensis</name>
    <dbReference type="NCBI Taxonomy" id="1973259"/>
    <lineage>
        <taxon>Archaea</taxon>
        <taxon>Thermoproteota</taxon>
        <taxon>Thermoprotei</taxon>
        <taxon>Desulfurococcales</taxon>
        <taxon>Desulfurococcaceae</taxon>
        <taxon>Zestosphaera</taxon>
    </lineage>
</organism>
<dbReference type="EMBL" id="NBVN01000002">
    <property type="protein sequence ID" value="PUA33241.1"/>
    <property type="molecule type" value="Genomic_DNA"/>
</dbReference>
<comment type="function">
    <text evidence="7">Ferredoxins are iron-sulfur proteins that transfer electrons in a wide variety of metabolic reactions.</text>
</comment>
<reference evidence="9 10" key="1">
    <citation type="journal article" date="2018" name="Syst. Appl. Microbiol.">
        <title>A new symbiotic nanoarchaeote (Candidatus Nanoclepta minutus) and its host (Zestosphaera tikiterensis gen. nov., sp. nov.) from a New Zealand hot spring.</title>
        <authorList>
            <person name="St John E."/>
            <person name="Liu Y."/>
            <person name="Podar M."/>
            <person name="Stott M.B."/>
            <person name="Meneghin J."/>
            <person name="Chen Z."/>
            <person name="Lagutin K."/>
            <person name="Mitchell K."/>
            <person name="Reysenbach A.L."/>
        </authorList>
    </citation>
    <scope>NUCLEOTIDE SEQUENCE [LARGE SCALE GENOMIC DNA]</scope>
    <source>
        <strain evidence="9">NZ3</strain>
    </source>
</reference>
<accession>A0A2R7Y6T7</accession>
<keyword evidence="4 7" id="KW-0249">Electron transport</keyword>
<dbReference type="GO" id="GO:0051536">
    <property type="term" value="F:iron-sulfur cluster binding"/>
    <property type="evidence" value="ECO:0007669"/>
    <property type="project" value="UniProtKB-KW"/>
</dbReference>
<evidence type="ECO:0000256" key="6">
    <source>
        <dbReference type="ARBA" id="ARBA00023014"/>
    </source>
</evidence>
<proteinExistence type="predicted"/>
<dbReference type="GO" id="GO:0009055">
    <property type="term" value="F:electron transfer activity"/>
    <property type="evidence" value="ECO:0007669"/>
    <property type="project" value="UniProtKB-UniRule"/>
</dbReference>
<dbReference type="GO" id="GO:0005506">
    <property type="term" value="F:iron ion binding"/>
    <property type="evidence" value="ECO:0007669"/>
    <property type="project" value="UniProtKB-UniRule"/>
</dbReference>
<keyword evidence="6 7" id="KW-0411">Iron-sulfur</keyword>
<feature type="domain" description="4Fe-4S ferredoxin-type" evidence="8">
    <location>
        <begin position="3"/>
        <end position="31"/>
    </location>
</feature>
<name>A0A2R7Y6T7_9CREN</name>
<protein>
    <recommendedName>
        <fullName evidence="7">Ferredoxin</fullName>
    </recommendedName>
</protein>
<dbReference type="InterPro" id="IPR001080">
    <property type="entry name" value="3Fe4S_ferredoxin"/>
</dbReference>
<dbReference type="InterPro" id="IPR017896">
    <property type="entry name" value="4Fe4S_Fe-S-bd"/>
</dbReference>
<evidence type="ECO:0000256" key="7">
    <source>
        <dbReference type="RuleBase" id="RU368020"/>
    </source>
</evidence>
<gene>
    <name evidence="9" type="ORF">B7O98_02055</name>
</gene>
<dbReference type="SUPFAM" id="SSF54862">
    <property type="entry name" value="4Fe-4S ferredoxins"/>
    <property type="match status" value="1"/>
</dbReference>
<evidence type="ECO:0000256" key="3">
    <source>
        <dbReference type="ARBA" id="ARBA00022723"/>
    </source>
</evidence>
<dbReference type="PANTHER" id="PTHR36923:SF3">
    <property type="entry name" value="FERREDOXIN"/>
    <property type="match status" value="1"/>
</dbReference>
<dbReference type="InterPro" id="IPR051269">
    <property type="entry name" value="Fe-S_cluster_ET"/>
</dbReference>
<comment type="caution">
    <text evidence="9">The sequence shown here is derived from an EMBL/GenBank/DDBJ whole genome shotgun (WGS) entry which is preliminary data.</text>
</comment>
<dbReference type="Proteomes" id="UP000244093">
    <property type="component" value="Unassembled WGS sequence"/>
</dbReference>
<evidence type="ECO:0000256" key="4">
    <source>
        <dbReference type="ARBA" id="ARBA00022982"/>
    </source>
</evidence>
<keyword evidence="5 7" id="KW-0408">Iron</keyword>
<evidence type="ECO:0000259" key="8">
    <source>
        <dbReference type="PROSITE" id="PS51379"/>
    </source>
</evidence>